<dbReference type="PANTHER" id="PTHR11601:SF34">
    <property type="entry name" value="CYSTEINE DESULFURASE"/>
    <property type="match status" value="1"/>
</dbReference>
<dbReference type="InterPro" id="IPR015424">
    <property type="entry name" value="PyrdxlP-dep_Trfase"/>
</dbReference>
<evidence type="ECO:0000259" key="9">
    <source>
        <dbReference type="Pfam" id="PF00266"/>
    </source>
</evidence>
<evidence type="ECO:0000313" key="10">
    <source>
        <dbReference type="EMBL" id="EKR99441.1"/>
    </source>
</evidence>
<evidence type="ECO:0000256" key="5">
    <source>
        <dbReference type="ARBA" id="ARBA00022898"/>
    </source>
</evidence>
<dbReference type="InterPro" id="IPR000192">
    <property type="entry name" value="Aminotrans_V_dom"/>
</dbReference>
<evidence type="ECO:0000256" key="8">
    <source>
        <dbReference type="ARBA" id="ARBA00050776"/>
    </source>
</evidence>
<dbReference type="RefSeq" id="WP_002763856.1">
    <property type="nucleotide sequence ID" value="NZ_AKWM02000053.1"/>
</dbReference>
<dbReference type="GO" id="GO:0046872">
    <property type="term" value="F:metal ion binding"/>
    <property type="evidence" value="ECO:0007669"/>
    <property type="project" value="UniProtKB-KW"/>
</dbReference>
<evidence type="ECO:0000256" key="6">
    <source>
        <dbReference type="ARBA" id="ARBA00023004"/>
    </source>
</evidence>
<dbReference type="SUPFAM" id="SSF53383">
    <property type="entry name" value="PLP-dependent transferases"/>
    <property type="match status" value="1"/>
</dbReference>
<keyword evidence="5" id="KW-0663">Pyridoxal phosphate</keyword>
<keyword evidence="4" id="KW-0479">Metal-binding</keyword>
<feature type="domain" description="Aminotransferase class V" evidence="9">
    <location>
        <begin position="7"/>
        <end position="361"/>
    </location>
</feature>
<keyword evidence="3" id="KW-0808">Transferase</keyword>
<dbReference type="Proteomes" id="UP000001343">
    <property type="component" value="Unassembled WGS sequence"/>
</dbReference>
<evidence type="ECO:0000256" key="4">
    <source>
        <dbReference type="ARBA" id="ARBA00022723"/>
    </source>
</evidence>
<comment type="cofactor">
    <cofactor evidence="1">
        <name>pyridoxal 5'-phosphate</name>
        <dbReference type="ChEBI" id="CHEBI:597326"/>
    </cofactor>
</comment>
<protein>
    <submittedName>
        <fullName evidence="10">Aminotransferase, class V</fullName>
    </submittedName>
</protein>
<dbReference type="Gene3D" id="3.90.1150.10">
    <property type="entry name" value="Aspartate Aminotransferase, domain 1"/>
    <property type="match status" value="1"/>
</dbReference>
<dbReference type="GO" id="GO:0031071">
    <property type="term" value="F:cysteine desulfurase activity"/>
    <property type="evidence" value="ECO:0007669"/>
    <property type="project" value="UniProtKB-EC"/>
</dbReference>
<gene>
    <name evidence="10" type="ORF">LEP1GSC125_0486</name>
</gene>
<comment type="similarity">
    <text evidence="2">Belongs to the class-V pyridoxal-phosphate-dependent aminotransferase family. NifS/IscS subfamily.</text>
</comment>
<keyword evidence="7" id="KW-0411">Iron-sulfur</keyword>
<dbReference type="EMBL" id="AKWM02000053">
    <property type="protein sequence ID" value="EKR99441.1"/>
    <property type="molecule type" value="Genomic_DNA"/>
</dbReference>
<dbReference type="Gene3D" id="3.40.640.10">
    <property type="entry name" value="Type I PLP-dependent aspartate aminotransferase-like (Major domain)"/>
    <property type="match status" value="1"/>
</dbReference>
<dbReference type="GO" id="GO:0008483">
    <property type="term" value="F:transaminase activity"/>
    <property type="evidence" value="ECO:0007669"/>
    <property type="project" value="UniProtKB-KW"/>
</dbReference>
<organism evidence="10 11">
    <name type="scientific">Leptospira mayottensis 200901122</name>
    <dbReference type="NCBI Taxonomy" id="1193010"/>
    <lineage>
        <taxon>Bacteria</taxon>
        <taxon>Pseudomonadati</taxon>
        <taxon>Spirochaetota</taxon>
        <taxon>Spirochaetia</taxon>
        <taxon>Leptospirales</taxon>
        <taxon>Leptospiraceae</taxon>
        <taxon>Leptospira</taxon>
    </lineage>
</organism>
<accession>A0AA87MLV7</accession>
<dbReference type="Gene3D" id="1.10.260.50">
    <property type="match status" value="1"/>
</dbReference>
<dbReference type="GO" id="GO:0051536">
    <property type="term" value="F:iron-sulfur cluster binding"/>
    <property type="evidence" value="ECO:0007669"/>
    <property type="project" value="UniProtKB-KW"/>
</dbReference>
<evidence type="ECO:0000256" key="7">
    <source>
        <dbReference type="ARBA" id="ARBA00023014"/>
    </source>
</evidence>
<evidence type="ECO:0000256" key="2">
    <source>
        <dbReference type="ARBA" id="ARBA00006490"/>
    </source>
</evidence>
<reference evidence="10 11" key="1">
    <citation type="journal article" date="2014" name="Int. J. Syst. Evol. Microbiol.">
        <title>Leptospira mayottensis sp. nov., a pathogenic species of the genus Leptospira isolated from humans.</title>
        <authorList>
            <person name="Bourhy P."/>
            <person name="Collet L."/>
            <person name="Brisse S."/>
            <person name="Picardeau M."/>
        </authorList>
    </citation>
    <scope>NUCLEOTIDE SEQUENCE [LARGE SCALE GENOMIC DNA]</scope>
    <source>
        <strain evidence="10 11">200901122</strain>
    </source>
</reference>
<dbReference type="InterPro" id="IPR015422">
    <property type="entry name" value="PyrdxlP-dep_Trfase_small"/>
</dbReference>
<proteinExistence type="inferred from homology"/>
<comment type="catalytic activity">
    <reaction evidence="8">
        <text>(sulfur carrier)-H + L-cysteine = (sulfur carrier)-SH + L-alanine</text>
        <dbReference type="Rhea" id="RHEA:43892"/>
        <dbReference type="Rhea" id="RHEA-COMP:14737"/>
        <dbReference type="Rhea" id="RHEA-COMP:14739"/>
        <dbReference type="ChEBI" id="CHEBI:29917"/>
        <dbReference type="ChEBI" id="CHEBI:35235"/>
        <dbReference type="ChEBI" id="CHEBI:57972"/>
        <dbReference type="ChEBI" id="CHEBI:64428"/>
        <dbReference type="EC" id="2.8.1.7"/>
    </reaction>
</comment>
<dbReference type="InterPro" id="IPR015421">
    <property type="entry name" value="PyrdxlP-dep_Trfase_major"/>
</dbReference>
<comment type="caution">
    <text evidence="10">The sequence shown here is derived from an EMBL/GenBank/DDBJ whole genome shotgun (WGS) entry which is preliminary data.</text>
</comment>
<dbReference type="AlphaFoldDB" id="A0AA87MLV7"/>
<evidence type="ECO:0000256" key="1">
    <source>
        <dbReference type="ARBA" id="ARBA00001933"/>
    </source>
</evidence>
<dbReference type="PANTHER" id="PTHR11601">
    <property type="entry name" value="CYSTEINE DESULFURYLASE FAMILY MEMBER"/>
    <property type="match status" value="1"/>
</dbReference>
<keyword evidence="6" id="KW-0408">Iron</keyword>
<keyword evidence="10" id="KW-0032">Aminotransferase</keyword>
<evidence type="ECO:0000313" key="11">
    <source>
        <dbReference type="Proteomes" id="UP000001343"/>
    </source>
</evidence>
<dbReference type="InterPro" id="IPR016454">
    <property type="entry name" value="Cysteine_dSase"/>
</dbReference>
<dbReference type="Pfam" id="PF00266">
    <property type="entry name" value="Aminotran_5"/>
    <property type="match status" value="1"/>
</dbReference>
<evidence type="ECO:0000256" key="3">
    <source>
        <dbReference type="ARBA" id="ARBA00022679"/>
    </source>
</evidence>
<sequence>MSKKIRYFDYNATHPPFSDVLVEIQKDYFEDFYNPSGATRFSLARQGKIETARKTLEKYTGKPAKEFVFSSTGTEANYLLAHSIRGKFSGSAIVSSLEHSSMYSALEFAGFDFRKIRSLKNGEIDLNHLEELLKDQPVAVFILHVANESGVIQPIKKVSELSRKYSVPFFSDLMQSFGKLEVPFELLDGFTFSGHKIGAGMGASGTWVRSDLISEKEFAIFHGGNQENNHRAGTENSPSILALSEVLKRRLSEQKEKLDRSINFQTKIESVLEECGCILIGKESTRISTTSFCLLPTDDVDFFMMGMEEAGFVVSTGSSCKSRSREPAPSLLSMGYSEEEALRAIRISTGWFTTEEEVEELCVQIRKVLRALTDDL</sequence>
<name>A0AA87MLV7_9LEPT</name>
<dbReference type="PIRSF" id="PIRSF005572">
    <property type="entry name" value="NifS"/>
    <property type="match status" value="1"/>
</dbReference>